<dbReference type="PANTHER" id="PTHR42648">
    <property type="entry name" value="TRANSPOSASE, PUTATIVE-RELATED"/>
    <property type="match status" value="1"/>
</dbReference>
<evidence type="ECO:0000313" key="5">
    <source>
        <dbReference type="EMBL" id="GJT79747.1"/>
    </source>
</evidence>
<feature type="region of interest" description="Disordered" evidence="3">
    <location>
        <begin position="626"/>
        <end position="646"/>
    </location>
</feature>
<feature type="domain" description="Integrase catalytic" evidence="4">
    <location>
        <begin position="1"/>
        <end position="138"/>
    </location>
</feature>
<evidence type="ECO:0000256" key="3">
    <source>
        <dbReference type="SAM" id="MobiDB-lite"/>
    </source>
</evidence>
<dbReference type="InterPro" id="IPR001584">
    <property type="entry name" value="Integrase_cat-core"/>
</dbReference>
<comment type="caution">
    <text evidence="5">The sequence shown here is derived from an EMBL/GenBank/DDBJ whole genome shotgun (WGS) entry which is preliminary data.</text>
</comment>
<feature type="region of interest" description="Disordered" evidence="3">
    <location>
        <begin position="441"/>
        <end position="501"/>
    </location>
</feature>
<proteinExistence type="predicted"/>
<keyword evidence="1" id="KW-0479">Metal-binding</keyword>
<keyword evidence="2" id="KW-0378">Hydrolase</keyword>
<dbReference type="Proteomes" id="UP001151760">
    <property type="component" value="Unassembled WGS sequence"/>
</dbReference>
<keyword evidence="6" id="KW-1185">Reference proteome</keyword>
<dbReference type="EMBL" id="BQNB010018927">
    <property type="protein sequence ID" value="GJT79747.1"/>
    <property type="molecule type" value="Genomic_DNA"/>
</dbReference>
<gene>
    <name evidence="5" type="ORF">Tco_1054089</name>
</gene>
<organism evidence="5 6">
    <name type="scientific">Tanacetum coccineum</name>
    <dbReference type="NCBI Taxonomy" id="301880"/>
    <lineage>
        <taxon>Eukaryota</taxon>
        <taxon>Viridiplantae</taxon>
        <taxon>Streptophyta</taxon>
        <taxon>Embryophyta</taxon>
        <taxon>Tracheophyta</taxon>
        <taxon>Spermatophyta</taxon>
        <taxon>Magnoliopsida</taxon>
        <taxon>eudicotyledons</taxon>
        <taxon>Gunneridae</taxon>
        <taxon>Pentapetalae</taxon>
        <taxon>asterids</taxon>
        <taxon>campanulids</taxon>
        <taxon>Asterales</taxon>
        <taxon>Asteraceae</taxon>
        <taxon>Asteroideae</taxon>
        <taxon>Anthemideae</taxon>
        <taxon>Anthemidinae</taxon>
        <taxon>Tanacetum</taxon>
    </lineage>
</organism>
<feature type="compositionally biased region" description="Basic residues" evidence="3">
    <location>
        <begin position="541"/>
        <end position="561"/>
    </location>
</feature>
<feature type="region of interest" description="Disordered" evidence="3">
    <location>
        <begin position="803"/>
        <end position="830"/>
    </location>
</feature>
<dbReference type="InterPro" id="IPR013103">
    <property type="entry name" value="RVT_2"/>
</dbReference>
<accession>A0ABQ5GXY0</accession>
<reference evidence="5" key="1">
    <citation type="journal article" date="2022" name="Int. J. Mol. Sci.">
        <title>Draft Genome of Tanacetum Coccineum: Genomic Comparison of Closely Related Tanacetum-Family Plants.</title>
        <authorList>
            <person name="Yamashiro T."/>
            <person name="Shiraishi A."/>
            <person name="Nakayama K."/>
            <person name="Satake H."/>
        </authorList>
    </citation>
    <scope>NUCLEOTIDE SEQUENCE</scope>
</reference>
<dbReference type="InterPro" id="IPR012337">
    <property type="entry name" value="RNaseH-like_sf"/>
</dbReference>
<feature type="compositionally biased region" description="Acidic residues" evidence="3">
    <location>
        <begin position="818"/>
        <end position="830"/>
    </location>
</feature>
<reference evidence="5" key="2">
    <citation type="submission" date="2022-01" db="EMBL/GenBank/DDBJ databases">
        <authorList>
            <person name="Yamashiro T."/>
            <person name="Shiraishi A."/>
            <person name="Satake H."/>
            <person name="Nakayama K."/>
        </authorList>
    </citation>
    <scope>NUCLEOTIDE SEQUENCE</scope>
</reference>
<evidence type="ECO:0000313" key="6">
    <source>
        <dbReference type="Proteomes" id="UP001151760"/>
    </source>
</evidence>
<dbReference type="InterPro" id="IPR036397">
    <property type="entry name" value="RNaseH_sf"/>
</dbReference>
<evidence type="ECO:0000256" key="2">
    <source>
        <dbReference type="ARBA" id="ARBA00022801"/>
    </source>
</evidence>
<sequence length="1018" mass="116631">MVRNSEIIRSNNGTEFKNKVMDDFCREKGIKREYSVARTPQQNGVAERRNRTLIEAARSLFADLSYPHTFGLKQFYCLLSTSEEISQDCIDEDGLNNENAEQEKFADDSSTKDVILLVNPARSNENYDSPEDMFHHGVVSTLEASLLSPLIDQQALTNALSDSSWVEACKMNFCYSNSSTEVYVTQPPGFKDPDHPNKVYKVVKALYGLHQAPSDVLLNILLIGKAFVKDGDVDDVLDYPFEPVAYTDSDYARATQDRKSTIRDLLTKGFDAGRFQYLVSNTILGDVNAQTWFEITSKQSNDPPLLRGYTLGSGDDSMKLSELMEICTQLSNKNRKSVLDEFSSLMASLIICLATNQKFNLSKYIFDAMVKHLDGGVKFLMYPCFLQVFINQQLGDMSTHKKIFVNPFHTKKVFANMKRAGKDFSRRITPLFDTMMVQASEEVGEDSDHPIDQPSTSSKPKKKQTSKKTQSKEAEVPQDETEHEESVPTPSNDPQPSGEDSMQLTDLMVLCTKLQTQVLDLEKAKDAQAKEIAALKKRIQRLERKKKSRPTGLKRLKKVGMSRRVESSKDQESLGDPEDASKQGRSIADLDKDDDVTLVDETQERQDDELMFDTRVLDADEMPVEAKVDEKDEQSTKLDDSTAGEAVTTASVEDQIALDEQITRDIQAKLDAELIEEQKLSRKQEEEDNIALIESWENIQAMIEADRLLAERLQSKEREELIDEEKGKLFMELMEKRRKHFAALRAQEKRNRPPTKAQKRTQMSTYLKHMGGYTYKQLKGKSFDEIQKLFDKEMKRVNTFVAMGSKQKSSKKQRIEEDKESDEVEEVEEDDEAELKKHLVIKKDEDIAIDAIPLATKPPVIIDYKLHKEGMMVHYQLIRADGSSKRYSSMIRMLQGIDREDLEALWRIVKTKYSDIRPEDEFERVLWGDLKVMFEPDKRSDVWRILQGYRVDNLVLINSSRSPFVSLKIVHIFMLVEKRYPLTPITITNMLNKKLQTDHQNEMCYQLLKLMVKQQKGQ</sequence>
<dbReference type="Pfam" id="PF07727">
    <property type="entry name" value="RVT_2"/>
    <property type="match status" value="1"/>
</dbReference>
<dbReference type="PANTHER" id="PTHR42648:SF32">
    <property type="entry name" value="RIBONUCLEASE H-LIKE DOMAIN, GAG-PRE-INTEGRASE DOMAIN PROTEIN-RELATED"/>
    <property type="match status" value="1"/>
</dbReference>
<evidence type="ECO:0000259" key="4">
    <source>
        <dbReference type="PROSITE" id="PS50994"/>
    </source>
</evidence>
<feature type="compositionally biased region" description="Basic and acidic residues" evidence="3">
    <location>
        <begin position="563"/>
        <end position="572"/>
    </location>
</feature>
<dbReference type="SUPFAM" id="SSF53098">
    <property type="entry name" value="Ribonuclease H-like"/>
    <property type="match status" value="1"/>
</dbReference>
<feature type="compositionally biased region" description="Basic and acidic residues" evidence="3">
    <location>
        <begin position="626"/>
        <end position="640"/>
    </location>
</feature>
<evidence type="ECO:0000256" key="1">
    <source>
        <dbReference type="ARBA" id="ARBA00022723"/>
    </source>
</evidence>
<name>A0ABQ5GXY0_9ASTR</name>
<feature type="region of interest" description="Disordered" evidence="3">
    <location>
        <begin position="541"/>
        <end position="608"/>
    </location>
</feature>
<dbReference type="PROSITE" id="PS50994">
    <property type="entry name" value="INTEGRASE"/>
    <property type="match status" value="1"/>
</dbReference>
<dbReference type="Gene3D" id="3.30.420.10">
    <property type="entry name" value="Ribonuclease H-like superfamily/Ribonuclease H"/>
    <property type="match status" value="1"/>
</dbReference>
<protein>
    <submittedName>
        <fullName evidence="5">Ribonuclease H-like domain-containing protein</fullName>
    </submittedName>
</protein>
<dbReference type="InterPro" id="IPR039537">
    <property type="entry name" value="Retrotran_Ty1/copia-like"/>
</dbReference>
<feature type="compositionally biased region" description="Polar residues" evidence="3">
    <location>
        <begin position="488"/>
        <end position="501"/>
    </location>
</feature>